<dbReference type="RefSeq" id="WP_369204809.1">
    <property type="nucleotide sequence ID" value="NZ_JBFNXQ010000016.1"/>
</dbReference>
<proteinExistence type="predicted"/>
<organism evidence="2 3">
    <name type="scientific">Geodermatophilus maliterrae</name>
    <dbReference type="NCBI Taxonomy" id="3162531"/>
    <lineage>
        <taxon>Bacteria</taxon>
        <taxon>Bacillati</taxon>
        <taxon>Actinomycetota</taxon>
        <taxon>Actinomycetes</taxon>
        <taxon>Geodermatophilales</taxon>
        <taxon>Geodermatophilaceae</taxon>
        <taxon>Geodermatophilus</taxon>
    </lineage>
</organism>
<feature type="compositionally biased region" description="Basic and acidic residues" evidence="1">
    <location>
        <begin position="1"/>
        <end position="11"/>
    </location>
</feature>
<comment type="caution">
    <text evidence="2">The sequence shown here is derived from an EMBL/GenBank/DDBJ whole genome shotgun (WGS) entry which is preliminary data.</text>
</comment>
<dbReference type="Proteomes" id="UP001560045">
    <property type="component" value="Unassembled WGS sequence"/>
</dbReference>
<sequence length="134" mass="15038">MSSIERRRRAETLQAALPTPPLPTDYLRTDDLDRVPALTRHDVRVDRRAEARHILTVREVQRRAIEGAAVEAGQAFVDAAAVDAQRRVLTEAKFQLQRARKESQILAGDDPELAAKFGLLDDDFFTFVRLTGTA</sequence>
<gene>
    <name evidence="2" type="ORF">ABQ292_07420</name>
</gene>
<keyword evidence="3" id="KW-1185">Reference proteome</keyword>
<feature type="region of interest" description="Disordered" evidence="1">
    <location>
        <begin position="1"/>
        <end position="24"/>
    </location>
</feature>
<name>A0ABV3XCA9_9ACTN</name>
<dbReference type="EMBL" id="JBFNXQ010000016">
    <property type="protein sequence ID" value="MEX5718198.1"/>
    <property type="molecule type" value="Genomic_DNA"/>
</dbReference>
<evidence type="ECO:0000256" key="1">
    <source>
        <dbReference type="SAM" id="MobiDB-lite"/>
    </source>
</evidence>
<reference evidence="2 3" key="1">
    <citation type="submission" date="2024-06" db="EMBL/GenBank/DDBJ databases">
        <title>Draft genome sequence of Geodermatophilus badlandi, a novel member of the Geodermatophilaceae isolated from badland sedimentary rocks in the Red desert, Wyoming, USA.</title>
        <authorList>
            <person name="Ben Tekaya S."/>
            <person name="Nouioui I."/>
            <person name="Flores G.M."/>
            <person name="Shaal M.N."/>
            <person name="Bredoire F."/>
            <person name="Basile F."/>
            <person name="Van Diepen L."/>
            <person name="Ward N.L."/>
        </authorList>
    </citation>
    <scope>NUCLEOTIDE SEQUENCE [LARGE SCALE GENOMIC DNA]</scope>
    <source>
        <strain evidence="2 3">WL48A</strain>
    </source>
</reference>
<accession>A0ABV3XCA9</accession>
<evidence type="ECO:0000313" key="3">
    <source>
        <dbReference type="Proteomes" id="UP001560045"/>
    </source>
</evidence>
<evidence type="ECO:0000313" key="2">
    <source>
        <dbReference type="EMBL" id="MEX5718198.1"/>
    </source>
</evidence>
<protein>
    <submittedName>
        <fullName evidence="2">Uncharacterized protein</fullName>
    </submittedName>
</protein>